<dbReference type="Gene3D" id="1.20.120.1750">
    <property type="match status" value="1"/>
</dbReference>
<evidence type="ECO:0000256" key="4">
    <source>
        <dbReference type="ARBA" id="ARBA00012251"/>
    </source>
</evidence>
<dbReference type="EC" id="2.3.2.31" evidence="4"/>
<dbReference type="PROSITE" id="PS50089">
    <property type="entry name" value="ZF_RING_2"/>
    <property type="match status" value="1"/>
</dbReference>
<dbReference type="GO" id="GO:0005737">
    <property type="term" value="C:cytoplasm"/>
    <property type="evidence" value="ECO:0007669"/>
    <property type="project" value="UniProtKB-ARBA"/>
</dbReference>
<keyword evidence="7" id="KW-0479">Metal-binding</keyword>
<keyword evidence="10" id="KW-0833">Ubl conjugation pathway</keyword>
<dbReference type="FunFam" id="3.30.40.10:FF:000051">
    <property type="entry name" value="RBR-type E3 ubiquitin transferase"/>
    <property type="match status" value="1"/>
</dbReference>
<keyword evidence="12" id="KW-1133">Transmembrane helix</keyword>
<evidence type="ECO:0000256" key="2">
    <source>
        <dbReference type="ARBA" id="ARBA00004167"/>
    </source>
</evidence>
<comment type="catalytic activity">
    <reaction evidence="1">
        <text>[E2 ubiquitin-conjugating enzyme]-S-ubiquitinyl-L-cysteine + [acceptor protein]-L-lysine = [E2 ubiquitin-conjugating enzyme]-L-cysteine + [acceptor protein]-N(6)-ubiquitinyl-L-lysine.</text>
        <dbReference type="EC" id="2.3.2.31"/>
    </reaction>
</comment>
<dbReference type="Gene3D" id="3.30.40.10">
    <property type="entry name" value="Zinc/RING finger domain, C3HC4 (zinc finger)"/>
    <property type="match status" value="1"/>
</dbReference>
<evidence type="ECO:0000256" key="5">
    <source>
        <dbReference type="ARBA" id="ARBA00022679"/>
    </source>
</evidence>
<dbReference type="GO" id="GO:0008270">
    <property type="term" value="F:zinc ion binding"/>
    <property type="evidence" value="ECO:0007669"/>
    <property type="project" value="UniProtKB-KW"/>
</dbReference>
<dbReference type="InterPro" id="IPR001841">
    <property type="entry name" value="Znf_RING"/>
</dbReference>
<gene>
    <name evidence="17" type="ORF">BSTOLATCC_MIC55590</name>
</gene>
<evidence type="ECO:0000256" key="10">
    <source>
        <dbReference type="ARBA" id="ARBA00022786"/>
    </source>
</evidence>
<keyword evidence="9 14" id="KW-0863">Zinc-finger</keyword>
<evidence type="ECO:0000256" key="7">
    <source>
        <dbReference type="ARBA" id="ARBA00022723"/>
    </source>
</evidence>
<evidence type="ECO:0000313" key="17">
    <source>
        <dbReference type="EMBL" id="CAG9332136.1"/>
    </source>
</evidence>
<organism evidence="17 18">
    <name type="scientific">Blepharisma stoltei</name>
    <dbReference type="NCBI Taxonomy" id="1481888"/>
    <lineage>
        <taxon>Eukaryota</taxon>
        <taxon>Sar</taxon>
        <taxon>Alveolata</taxon>
        <taxon>Ciliophora</taxon>
        <taxon>Postciliodesmatophora</taxon>
        <taxon>Heterotrichea</taxon>
        <taxon>Heterotrichida</taxon>
        <taxon>Blepharismidae</taxon>
        <taxon>Blepharisma</taxon>
    </lineage>
</organism>
<evidence type="ECO:0000313" key="18">
    <source>
        <dbReference type="Proteomes" id="UP001162131"/>
    </source>
</evidence>
<dbReference type="PROSITE" id="PS51873">
    <property type="entry name" value="TRIAD"/>
    <property type="match status" value="1"/>
</dbReference>
<evidence type="ECO:0000256" key="9">
    <source>
        <dbReference type="ARBA" id="ARBA00022771"/>
    </source>
</evidence>
<keyword evidence="6" id="KW-0812">Transmembrane</keyword>
<comment type="subcellular location">
    <subcellularLocation>
        <location evidence="2">Membrane</location>
        <topology evidence="2">Single-pass membrane protein</topology>
    </subcellularLocation>
</comment>
<accession>A0AAU9K4M2</accession>
<dbReference type="PANTHER" id="PTHR11685">
    <property type="entry name" value="RBR FAMILY RING FINGER AND IBR DOMAIN-CONTAINING"/>
    <property type="match status" value="1"/>
</dbReference>
<dbReference type="GO" id="GO:0016567">
    <property type="term" value="P:protein ubiquitination"/>
    <property type="evidence" value="ECO:0007669"/>
    <property type="project" value="InterPro"/>
</dbReference>
<feature type="domain" description="RING-type" evidence="15">
    <location>
        <begin position="102"/>
        <end position="150"/>
    </location>
</feature>
<keyword evidence="5" id="KW-0808">Transferase</keyword>
<dbReference type="GO" id="GO:0031090">
    <property type="term" value="C:organelle membrane"/>
    <property type="evidence" value="ECO:0007669"/>
    <property type="project" value="UniProtKB-ARBA"/>
</dbReference>
<dbReference type="SMART" id="SM00184">
    <property type="entry name" value="RING"/>
    <property type="match status" value="2"/>
</dbReference>
<evidence type="ECO:0000259" key="15">
    <source>
        <dbReference type="PROSITE" id="PS50089"/>
    </source>
</evidence>
<keyword evidence="13" id="KW-0472">Membrane</keyword>
<evidence type="ECO:0000256" key="14">
    <source>
        <dbReference type="PROSITE-ProRule" id="PRU00175"/>
    </source>
</evidence>
<keyword evidence="18" id="KW-1185">Reference proteome</keyword>
<comment type="pathway">
    <text evidence="3">Protein modification; protein ubiquitination.</text>
</comment>
<evidence type="ECO:0000256" key="13">
    <source>
        <dbReference type="ARBA" id="ARBA00023136"/>
    </source>
</evidence>
<evidence type="ECO:0000256" key="6">
    <source>
        <dbReference type="ARBA" id="ARBA00022692"/>
    </source>
</evidence>
<dbReference type="AlphaFoldDB" id="A0AAU9K4M2"/>
<dbReference type="InterPro" id="IPR013083">
    <property type="entry name" value="Znf_RING/FYVE/PHD"/>
</dbReference>
<proteinExistence type="predicted"/>
<dbReference type="SUPFAM" id="SSF57850">
    <property type="entry name" value="RING/U-box"/>
    <property type="match status" value="3"/>
</dbReference>
<evidence type="ECO:0000256" key="11">
    <source>
        <dbReference type="ARBA" id="ARBA00022833"/>
    </source>
</evidence>
<evidence type="ECO:0000259" key="16">
    <source>
        <dbReference type="PROSITE" id="PS51873"/>
    </source>
</evidence>
<name>A0AAU9K4M2_9CILI</name>
<dbReference type="Proteomes" id="UP001162131">
    <property type="component" value="Unassembled WGS sequence"/>
</dbReference>
<keyword evidence="8" id="KW-0677">Repeat</keyword>
<dbReference type="InterPro" id="IPR044066">
    <property type="entry name" value="TRIAD_supradom"/>
</dbReference>
<reference evidence="17" key="1">
    <citation type="submission" date="2021-09" db="EMBL/GenBank/DDBJ databases">
        <authorList>
            <consortium name="AG Swart"/>
            <person name="Singh M."/>
            <person name="Singh A."/>
            <person name="Seah K."/>
            <person name="Emmerich C."/>
        </authorList>
    </citation>
    <scope>NUCLEOTIDE SEQUENCE</scope>
    <source>
        <strain evidence="17">ATCC30299</strain>
    </source>
</reference>
<evidence type="ECO:0000256" key="8">
    <source>
        <dbReference type="ARBA" id="ARBA00022737"/>
    </source>
</evidence>
<dbReference type="GO" id="GO:0061630">
    <property type="term" value="F:ubiquitin protein ligase activity"/>
    <property type="evidence" value="ECO:0007669"/>
    <property type="project" value="UniProtKB-EC"/>
</dbReference>
<feature type="domain" description="RING-type" evidence="16">
    <location>
        <begin position="98"/>
        <end position="293"/>
    </location>
</feature>
<evidence type="ECO:0000256" key="3">
    <source>
        <dbReference type="ARBA" id="ARBA00004906"/>
    </source>
</evidence>
<dbReference type="EMBL" id="CAJZBQ010000054">
    <property type="protein sequence ID" value="CAG9332136.1"/>
    <property type="molecule type" value="Genomic_DNA"/>
</dbReference>
<protein>
    <recommendedName>
        <fullName evidence="4">RBR-type E3 ubiquitin transferase</fullName>
        <ecNumber evidence="4">2.3.2.31</ecNumber>
    </recommendedName>
</protein>
<dbReference type="InterPro" id="IPR031127">
    <property type="entry name" value="E3_UB_ligase_RBR"/>
</dbReference>
<comment type="caution">
    <text evidence="17">The sequence shown here is derived from an EMBL/GenBank/DDBJ whole genome shotgun (WGS) entry which is preliminary data.</text>
</comment>
<sequence>MGCKPSRKFDCYFCKKRCKTYPLGCSSHGGCESCLFTYFIRCISVESLEISQIPCLYCRTLIPKKLVKYILSKKTIQAPEPCWTLTIESILKSKQPLVNFQCPICFTLQIPANGYTLKCGDVFCRQCLNMYITEKIRGNDQSSINCPDCKKPLNEQDITLNIEPQVSELYEQNRIKMLSFEYEGEKLIICPFCQEGFTINKEELESRCPFCMKLFCFRCYTYHPKSKCNLIVAIQGVTNCPKCGEGVMKVGGCNFVTCRWKVCRGNVHFCYLCGQQLSITEHGSHYGRHGAFGKSCKGLEARNAIANLK</sequence>
<evidence type="ECO:0000256" key="12">
    <source>
        <dbReference type="ARBA" id="ARBA00022989"/>
    </source>
</evidence>
<evidence type="ECO:0000256" key="1">
    <source>
        <dbReference type="ARBA" id="ARBA00001798"/>
    </source>
</evidence>
<keyword evidence="11" id="KW-0862">Zinc</keyword>